<dbReference type="InterPro" id="IPR029058">
    <property type="entry name" value="AB_hydrolase_fold"/>
</dbReference>
<comment type="caution">
    <text evidence="1">The sequence shown here is derived from an EMBL/GenBank/DDBJ whole genome shotgun (WGS) entry which is preliminary data.</text>
</comment>
<sequence length="170" mass="19323">MRSFCEQSRPDIKLISPSLPSFPQEAAQMLAEIVESHMDEFNIGMVGSSLGGYLAIWLNSLYGLKAVVVNPAIKPYELLVDYLGPQKNPYSGHHYILEPHHIDELKALDTAVLKAPEDFWLLQQTGDEILNYRQAVQYFVNAKQNVEQGGDHSFVDFERYPPEIIDFLQL</sequence>
<proteinExistence type="predicted"/>
<gene>
    <name evidence="1" type="ORF">VIBC2010_18980</name>
</gene>
<dbReference type="SUPFAM" id="SSF53474">
    <property type="entry name" value="alpha/beta-Hydrolases"/>
    <property type="match status" value="1"/>
</dbReference>
<name>E3BQG0_9VIBR</name>
<evidence type="ECO:0000313" key="1">
    <source>
        <dbReference type="EMBL" id="EFP94713.1"/>
    </source>
</evidence>
<evidence type="ECO:0000313" key="2">
    <source>
        <dbReference type="Proteomes" id="UP000002943"/>
    </source>
</evidence>
<dbReference type="STRING" id="796620.VIBC2010_18980"/>
<dbReference type="PANTHER" id="PTHR35602">
    <property type="entry name" value="ESTERASE YQIA-RELATED"/>
    <property type="match status" value="1"/>
</dbReference>
<dbReference type="AlphaFoldDB" id="E3BQG0"/>
<dbReference type="EMBL" id="AEIU01000121">
    <property type="protein sequence ID" value="EFP94713.1"/>
    <property type="molecule type" value="Genomic_DNA"/>
</dbReference>
<protein>
    <submittedName>
        <fullName evidence="1">Esterase YqiA</fullName>
    </submittedName>
</protein>
<accession>E3BQG0</accession>
<dbReference type="Pfam" id="PF05728">
    <property type="entry name" value="UPF0227"/>
    <property type="match status" value="1"/>
</dbReference>
<reference evidence="1 2" key="1">
    <citation type="journal article" date="2012" name="Int. J. Syst. Evol. Microbiol.">
        <title>Vibrio caribbeanicus sp. nov., isolated from the marine sponge Scleritoderma cyanea.</title>
        <authorList>
            <person name="Hoffmann M."/>
            <person name="Monday S.R."/>
            <person name="Allard M.W."/>
            <person name="Strain E.A."/>
            <person name="Whittaker P."/>
            <person name="Naum M."/>
            <person name="McCarthy P.J."/>
            <person name="Lopez J.V."/>
            <person name="Fischer M."/>
            <person name="Brown E.W."/>
        </authorList>
    </citation>
    <scope>NUCLEOTIDE SEQUENCE [LARGE SCALE GENOMIC DNA]</scope>
    <source>
        <strain evidence="1 2">ATCC BAA-2122</strain>
    </source>
</reference>
<dbReference type="PANTHER" id="PTHR35602:SF3">
    <property type="entry name" value="ESTERASE YQIA"/>
    <property type="match status" value="1"/>
</dbReference>
<dbReference type="Proteomes" id="UP000002943">
    <property type="component" value="Unassembled WGS sequence"/>
</dbReference>
<dbReference type="NCBIfam" id="NF008291">
    <property type="entry name" value="PRK11071.1"/>
    <property type="match status" value="1"/>
</dbReference>
<dbReference type="eggNOG" id="COG3150">
    <property type="taxonomic scope" value="Bacteria"/>
</dbReference>
<keyword evidence="2" id="KW-1185">Reference proteome</keyword>
<organism evidence="1 2">
    <name type="scientific">Vibrio caribbeanicus ATCC BAA-2122</name>
    <dbReference type="NCBI Taxonomy" id="796620"/>
    <lineage>
        <taxon>Bacteria</taxon>
        <taxon>Pseudomonadati</taxon>
        <taxon>Pseudomonadota</taxon>
        <taxon>Gammaproteobacteria</taxon>
        <taxon>Vibrionales</taxon>
        <taxon>Vibrionaceae</taxon>
        <taxon>Vibrio</taxon>
    </lineage>
</organism>
<dbReference type="Gene3D" id="3.40.50.1820">
    <property type="entry name" value="alpha/beta hydrolase"/>
    <property type="match status" value="1"/>
</dbReference>
<dbReference type="InterPro" id="IPR008886">
    <property type="entry name" value="UPF0227/Esterase_YqiA"/>
</dbReference>